<dbReference type="Proteomes" id="UP000019804">
    <property type="component" value="Unassembled WGS sequence"/>
</dbReference>
<dbReference type="OrthoDB" id="3350591at2759"/>
<keyword evidence="2" id="KW-1185">Reference proteome</keyword>
<evidence type="ECO:0000313" key="1">
    <source>
        <dbReference type="EMBL" id="EYE90382.1"/>
    </source>
</evidence>
<reference evidence="2" key="1">
    <citation type="journal article" date="2014" name="Nat. Commun.">
        <title>Genomic adaptations of the halophilic Dead Sea filamentous fungus Eurotium rubrum.</title>
        <authorList>
            <person name="Kis-Papo T."/>
            <person name="Weig A.R."/>
            <person name="Riley R."/>
            <person name="Persoh D."/>
            <person name="Salamov A."/>
            <person name="Sun H."/>
            <person name="Lipzen A."/>
            <person name="Wasser S.P."/>
            <person name="Rambold G."/>
            <person name="Grigoriev I.V."/>
            <person name="Nevo E."/>
        </authorList>
    </citation>
    <scope>NUCLEOTIDE SEQUENCE [LARGE SCALE GENOMIC DNA]</scope>
    <source>
        <strain evidence="2">CBS 135680</strain>
    </source>
</reference>
<evidence type="ECO:0000313" key="2">
    <source>
        <dbReference type="Proteomes" id="UP000019804"/>
    </source>
</evidence>
<sequence length="123" mass="14518">MATTNNPLGLDLDTMYEPMDIEENLFNLLTVYLPPDSTITPQQAADKANSFFPHSCLGENDNYYPRQFLSEFWEVMFRIVSQLDYQGQPMQRYIALHKALRELPEIFIGDYRVWRIDLYLAWS</sequence>
<dbReference type="STRING" id="1388766.A0A017S098"/>
<dbReference type="RefSeq" id="XP_040634072.1">
    <property type="nucleotide sequence ID" value="XM_040778295.1"/>
</dbReference>
<dbReference type="GeneID" id="63693419"/>
<proteinExistence type="predicted"/>
<protein>
    <submittedName>
        <fullName evidence="1">Uncharacterized protein</fullName>
    </submittedName>
</protein>
<dbReference type="HOGENOM" id="CLU_2014797_0_0_1"/>
<accession>A0A017S098</accession>
<dbReference type="AlphaFoldDB" id="A0A017S098"/>
<name>A0A017S098_ASPRC</name>
<dbReference type="EMBL" id="KK088460">
    <property type="protein sequence ID" value="EYE90382.1"/>
    <property type="molecule type" value="Genomic_DNA"/>
</dbReference>
<organism evidence="1 2">
    <name type="scientific">Aspergillus ruber (strain CBS 135680)</name>
    <dbReference type="NCBI Taxonomy" id="1388766"/>
    <lineage>
        <taxon>Eukaryota</taxon>
        <taxon>Fungi</taxon>
        <taxon>Dikarya</taxon>
        <taxon>Ascomycota</taxon>
        <taxon>Pezizomycotina</taxon>
        <taxon>Eurotiomycetes</taxon>
        <taxon>Eurotiomycetidae</taxon>
        <taxon>Eurotiales</taxon>
        <taxon>Aspergillaceae</taxon>
        <taxon>Aspergillus</taxon>
        <taxon>Aspergillus subgen. Aspergillus</taxon>
    </lineage>
</organism>
<gene>
    <name evidence="1" type="ORF">EURHEDRAFT_307956</name>
</gene>